<name>A0ACC2CD09_DIPCM</name>
<protein>
    <submittedName>
        <fullName evidence="1">Uncharacterized protein</fullName>
    </submittedName>
</protein>
<dbReference type="EMBL" id="CM055102">
    <property type="protein sequence ID" value="KAJ7539896.1"/>
    <property type="molecule type" value="Genomic_DNA"/>
</dbReference>
<organism evidence="1 2">
    <name type="scientific">Diphasiastrum complanatum</name>
    <name type="common">Issler's clubmoss</name>
    <name type="synonym">Lycopodium complanatum</name>
    <dbReference type="NCBI Taxonomy" id="34168"/>
    <lineage>
        <taxon>Eukaryota</taxon>
        <taxon>Viridiplantae</taxon>
        <taxon>Streptophyta</taxon>
        <taxon>Embryophyta</taxon>
        <taxon>Tracheophyta</taxon>
        <taxon>Lycopodiopsida</taxon>
        <taxon>Lycopodiales</taxon>
        <taxon>Lycopodiaceae</taxon>
        <taxon>Lycopodioideae</taxon>
        <taxon>Diphasiastrum</taxon>
    </lineage>
</organism>
<keyword evidence="2" id="KW-1185">Reference proteome</keyword>
<evidence type="ECO:0000313" key="1">
    <source>
        <dbReference type="EMBL" id="KAJ7539896.1"/>
    </source>
</evidence>
<reference evidence="2" key="1">
    <citation type="journal article" date="2024" name="Proc. Natl. Acad. Sci. U.S.A.">
        <title>Extraordinary preservation of gene collinearity over three hundred million years revealed in homosporous lycophytes.</title>
        <authorList>
            <person name="Li C."/>
            <person name="Wickell D."/>
            <person name="Kuo L.Y."/>
            <person name="Chen X."/>
            <person name="Nie B."/>
            <person name="Liao X."/>
            <person name="Peng D."/>
            <person name="Ji J."/>
            <person name="Jenkins J."/>
            <person name="Williams M."/>
            <person name="Shu S."/>
            <person name="Plott C."/>
            <person name="Barry K."/>
            <person name="Rajasekar S."/>
            <person name="Grimwood J."/>
            <person name="Han X."/>
            <person name="Sun S."/>
            <person name="Hou Z."/>
            <person name="He W."/>
            <person name="Dai G."/>
            <person name="Sun C."/>
            <person name="Schmutz J."/>
            <person name="Leebens-Mack J.H."/>
            <person name="Li F.W."/>
            <person name="Wang L."/>
        </authorList>
    </citation>
    <scope>NUCLEOTIDE SEQUENCE [LARGE SCALE GENOMIC DNA]</scope>
    <source>
        <strain evidence="2">cv. PW_Plant_1</strain>
    </source>
</reference>
<sequence>MRTLVIVLCGFNIFFLLVSMTTEVQADLCSDTLTSLKRCLVSVTSTNAPPPSDVCCKNVKSVPLQTLCKCISGAGGSNINQDAATKTPQKCGESDLKC</sequence>
<dbReference type="Proteomes" id="UP001162992">
    <property type="component" value="Chromosome 11"/>
</dbReference>
<gene>
    <name evidence="1" type="ORF">O6H91_11G114100</name>
</gene>
<comment type="caution">
    <text evidence="1">The sequence shown here is derived from an EMBL/GenBank/DDBJ whole genome shotgun (WGS) entry which is preliminary data.</text>
</comment>
<proteinExistence type="predicted"/>
<accession>A0ACC2CD09</accession>
<evidence type="ECO:0000313" key="2">
    <source>
        <dbReference type="Proteomes" id="UP001162992"/>
    </source>
</evidence>